<sequence>MTEEKTAEKGAPEKGERIAKRLARAGLCSRRDAERWIAEGRVKVNGRTLDTPACVVQANDLIVVDGKPIAEPERTRVWRYHKPAGLMTTHKDPEGRPTVFERLPEGMPRVISVGRLDYASEGLLLLTNDGELARKLELPSNSWIRRYRVRVHGEVDPERLLELEKGITIDGVRYGSIKALLDRQKGANAWVTVSIREGKNREVRRVFEHLGWPVLRLIRVAYGPFQLGSLEEGAAEEVPAKVFKEQLGLEQGKWAKVQADEHPELPHAPGARKGGRTRTEGGKDRPFAEEKRGPRADRRRKP</sequence>
<reference evidence="9 10" key="1">
    <citation type="submission" date="2020-02" db="EMBL/GenBank/DDBJ databases">
        <authorList>
            <person name="Dziuba M."/>
            <person name="Kuznetsov B."/>
            <person name="Mardanov A."/>
            <person name="Ravin N."/>
            <person name="Grouzdev D."/>
        </authorList>
    </citation>
    <scope>NUCLEOTIDE SEQUENCE [LARGE SCALE GENOMIC DNA]</scope>
    <source>
        <strain evidence="9 10">SpK</strain>
    </source>
</reference>
<evidence type="ECO:0000256" key="2">
    <source>
        <dbReference type="ARBA" id="ARBA00008348"/>
    </source>
</evidence>
<dbReference type="GO" id="GO:0003723">
    <property type="term" value="F:RNA binding"/>
    <property type="evidence" value="ECO:0007669"/>
    <property type="project" value="UniProtKB-KW"/>
</dbReference>
<dbReference type="Pfam" id="PF01479">
    <property type="entry name" value="S4"/>
    <property type="match status" value="1"/>
</dbReference>
<accession>A0A7C9UWG5</accession>
<dbReference type="AlphaFoldDB" id="A0A7C9UWG5"/>
<dbReference type="PANTHER" id="PTHR47683">
    <property type="entry name" value="PSEUDOURIDINE SYNTHASE FAMILY PROTEIN-RELATED"/>
    <property type="match status" value="1"/>
</dbReference>
<evidence type="ECO:0000256" key="5">
    <source>
        <dbReference type="PROSITE-ProRule" id="PRU00182"/>
    </source>
</evidence>
<evidence type="ECO:0000313" key="9">
    <source>
        <dbReference type="EMBL" id="NFV82267.1"/>
    </source>
</evidence>
<dbReference type="Gene3D" id="3.30.70.580">
    <property type="entry name" value="Pseudouridine synthase I, catalytic domain, N-terminal subdomain"/>
    <property type="match status" value="1"/>
</dbReference>
<dbReference type="NCBIfam" id="TIGR00093">
    <property type="entry name" value="pseudouridine synthase"/>
    <property type="match status" value="1"/>
</dbReference>
<dbReference type="Gene3D" id="3.30.70.1560">
    <property type="entry name" value="Alpha-L RNA-binding motif"/>
    <property type="match status" value="1"/>
</dbReference>
<dbReference type="InterPro" id="IPR018496">
    <property type="entry name" value="PsdUridine_synth_RsuA/RluB_CS"/>
</dbReference>
<comment type="catalytic activity">
    <reaction evidence="1">
        <text>a uridine in RNA = a pseudouridine in RNA</text>
        <dbReference type="Rhea" id="RHEA:48348"/>
        <dbReference type="Rhea" id="RHEA-COMP:12068"/>
        <dbReference type="Rhea" id="RHEA-COMP:12069"/>
        <dbReference type="ChEBI" id="CHEBI:65314"/>
        <dbReference type="ChEBI" id="CHEBI:65315"/>
    </reaction>
</comment>
<evidence type="ECO:0000256" key="4">
    <source>
        <dbReference type="ARBA" id="ARBA00023235"/>
    </source>
</evidence>
<comment type="similarity">
    <text evidence="2 6">Belongs to the pseudouridine synthase RsuA family.</text>
</comment>
<dbReference type="GO" id="GO:0000455">
    <property type="term" value="P:enzyme-directed rRNA pseudouridine synthesis"/>
    <property type="evidence" value="ECO:0007669"/>
    <property type="project" value="UniProtKB-ARBA"/>
</dbReference>
<dbReference type="EMBL" id="JAAIYP010000047">
    <property type="protein sequence ID" value="NFV82267.1"/>
    <property type="molecule type" value="Genomic_DNA"/>
</dbReference>
<dbReference type="SUPFAM" id="SSF55174">
    <property type="entry name" value="Alpha-L RNA-binding motif"/>
    <property type="match status" value="1"/>
</dbReference>
<name>A0A7C9UWG5_9PROT</name>
<keyword evidence="10" id="KW-1185">Reference proteome</keyword>
<dbReference type="InterPro" id="IPR050343">
    <property type="entry name" value="RsuA_PseudoU_synthase"/>
</dbReference>
<evidence type="ECO:0000256" key="6">
    <source>
        <dbReference type="RuleBase" id="RU003887"/>
    </source>
</evidence>
<dbReference type="PANTHER" id="PTHR47683:SF3">
    <property type="entry name" value="RIBOSOMAL LARGE SUBUNIT PSEUDOURIDINE SYNTHASE B"/>
    <property type="match status" value="1"/>
</dbReference>
<comment type="caution">
    <text evidence="9">The sequence shown here is derived from an EMBL/GenBank/DDBJ whole genome shotgun (WGS) entry which is preliminary data.</text>
</comment>
<evidence type="ECO:0000256" key="7">
    <source>
        <dbReference type="SAM" id="MobiDB-lite"/>
    </source>
</evidence>
<dbReference type="SMART" id="SM00363">
    <property type="entry name" value="S4"/>
    <property type="match status" value="1"/>
</dbReference>
<evidence type="ECO:0000256" key="1">
    <source>
        <dbReference type="ARBA" id="ARBA00000073"/>
    </source>
</evidence>
<feature type="compositionally biased region" description="Basic and acidic residues" evidence="7">
    <location>
        <begin position="277"/>
        <end position="296"/>
    </location>
</feature>
<proteinExistence type="inferred from homology"/>
<gene>
    <name evidence="9" type="ORF">G4223_19325</name>
</gene>
<dbReference type="Proteomes" id="UP000480684">
    <property type="component" value="Unassembled WGS sequence"/>
</dbReference>
<dbReference type="PROSITE" id="PS50889">
    <property type="entry name" value="S4"/>
    <property type="match status" value="1"/>
</dbReference>
<evidence type="ECO:0000313" key="10">
    <source>
        <dbReference type="Proteomes" id="UP000480684"/>
    </source>
</evidence>
<dbReference type="InterPro" id="IPR006145">
    <property type="entry name" value="PsdUridine_synth_RsuA/RluA"/>
</dbReference>
<dbReference type="RefSeq" id="WP_163683128.1">
    <property type="nucleotide sequence ID" value="NZ_JAAIYP010000047.1"/>
</dbReference>
<dbReference type="InterPro" id="IPR002942">
    <property type="entry name" value="S4_RNA-bd"/>
</dbReference>
<dbReference type="Gene3D" id="3.10.290.10">
    <property type="entry name" value="RNA-binding S4 domain"/>
    <property type="match status" value="1"/>
</dbReference>
<dbReference type="InterPro" id="IPR042092">
    <property type="entry name" value="PsdUridine_s_RsuA/RluB/E/F_cat"/>
</dbReference>
<dbReference type="Pfam" id="PF00849">
    <property type="entry name" value="PseudoU_synth_2"/>
    <property type="match status" value="1"/>
</dbReference>
<dbReference type="GO" id="GO:0120159">
    <property type="term" value="F:rRNA pseudouridine synthase activity"/>
    <property type="evidence" value="ECO:0007669"/>
    <property type="project" value="UniProtKB-ARBA"/>
</dbReference>
<dbReference type="CDD" id="cd00165">
    <property type="entry name" value="S4"/>
    <property type="match status" value="1"/>
</dbReference>
<evidence type="ECO:0000256" key="3">
    <source>
        <dbReference type="ARBA" id="ARBA00022884"/>
    </source>
</evidence>
<dbReference type="InterPro" id="IPR020103">
    <property type="entry name" value="PsdUridine_synth_cat_dom_sf"/>
</dbReference>
<dbReference type="PROSITE" id="PS01149">
    <property type="entry name" value="PSI_RSU"/>
    <property type="match status" value="1"/>
</dbReference>
<dbReference type="InterPro" id="IPR020094">
    <property type="entry name" value="TruA/RsuA/RluB/E/F_N"/>
</dbReference>
<dbReference type="EC" id="5.4.99.-" evidence="6"/>
<feature type="domain" description="RNA-binding S4" evidence="8">
    <location>
        <begin position="16"/>
        <end position="75"/>
    </location>
</feature>
<dbReference type="InterPro" id="IPR036986">
    <property type="entry name" value="S4_RNA-bd_sf"/>
</dbReference>
<dbReference type="InterPro" id="IPR000748">
    <property type="entry name" value="PsdUridine_synth_RsuA/RluB/E/F"/>
</dbReference>
<evidence type="ECO:0000259" key="8">
    <source>
        <dbReference type="SMART" id="SM00363"/>
    </source>
</evidence>
<dbReference type="FunFam" id="3.10.290.10:FF:000003">
    <property type="entry name" value="Pseudouridine synthase"/>
    <property type="match status" value="1"/>
</dbReference>
<keyword evidence="3 5" id="KW-0694">RNA-binding</keyword>
<feature type="region of interest" description="Disordered" evidence="7">
    <location>
        <begin position="254"/>
        <end position="302"/>
    </location>
</feature>
<keyword evidence="4 6" id="KW-0413">Isomerase</keyword>
<organism evidence="9 10">
    <name type="scientific">Magnetospirillum aberrantis SpK</name>
    <dbReference type="NCBI Taxonomy" id="908842"/>
    <lineage>
        <taxon>Bacteria</taxon>
        <taxon>Pseudomonadati</taxon>
        <taxon>Pseudomonadota</taxon>
        <taxon>Alphaproteobacteria</taxon>
        <taxon>Rhodospirillales</taxon>
        <taxon>Rhodospirillaceae</taxon>
        <taxon>Magnetospirillum</taxon>
    </lineage>
</organism>
<dbReference type="SUPFAM" id="SSF55120">
    <property type="entry name" value="Pseudouridine synthase"/>
    <property type="match status" value="1"/>
</dbReference>
<protein>
    <recommendedName>
        <fullName evidence="6">Pseudouridine synthase</fullName>
        <ecNumber evidence="6">5.4.99.-</ecNumber>
    </recommendedName>
</protein>